<evidence type="ECO:0000313" key="2">
    <source>
        <dbReference type="EMBL" id="CAG8633533.1"/>
    </source>
</evidence>
<dbReference type="InterPro" id="IPR014756">
    <property type="entry name" value="Ig_E-set"/>
</dbReference>
<proteinExistence type="predicted"/>
<dbReference type="Pfam" id="PF02752">
    <property type="entry name" value="Arrestin_C"/>
    <property type="match status" value="1"/>
</dbReference>
<dbReference type="SUPFAM" id="SSF81296">
    <property type="entry name" value="E set domains"/>
    <property type="match status" value="1"/>
</dbReference>
<gene>
    <name evidence="2" type="ORF">PBRASI_LOCUS9379</name>
</gene>
<sequence>MTRETPYTPLLDFDPNTPYHTFIRNLRLLRTGQVIVGFNVLLDTTRVVFYGPPDAQKRGKVRGKVKLELAGKMNVKEILITLTGEYHIPTSPPVSSQIFSTCILLAHKRTLAPGTQDFHFEFVLPGDLPESFGCDLMQCEYFIEAELKPRDELHSRENKLKERVDLVIERALVENDEYVKYGLESVRYVGSMVDVLDYEFLVPKILPTSNNELKFHARWDGLFVDSVRFWLIQSEHIKSALFDYSPAFNIHSLPTSSTNQSFDELTHKIIAGPYLFNLPRNQLLKLQCRPMVYQLPITEPFVPDFYSLGFEITHQLVVSIQMADRKQAKIEFGIPVRFHSIVANDNIVPSPCNVHFNVYGALLYYGHTFYRGKTADEIQQEYLDRMKKKQIYRLRRRRFIIPGRQSNESMTTFDDRIGNANYTYIQSSITSNVDNNNNTDIDSIETEQLAPVTEFCTDTIRSASTTKHSSTTSTATTITPSHNTKYNDKRNTSIFSNISKSKFATTSRTYSIASKLGSLLNQKSHGSQVVKGCSANDGDPVKYSPGVIETLALRAGVSGNWQVGSIYV</sequence>
<dbReference type="EMBL" id="CAJVPI010002016">
    <property type="protein sequence ID" value="CAG8633533.1"/>
    <property type="molecule type" value="Genomic_DNA"/>
</dbReference>
<protein>
    <submittedName>
        <fullName evidence="2">10384_t:CDS:1</fullName>
    </submittedName>
</protein>
<evidence type="ECO:0000313" key="3">
    <source>
        <dbReference type="Proteomes" id="UP000789739"/>
    </source>
</evidence>
<dbReference type="InterPro" id="IPR014752">
    <property type="entry name" value="Arrestin-like_C"/>
</dbReference>
<organism evidence="2 3">
    <name type="scientific">Paraglomus brasilianum</name>
    <dbReference type="NCBI Taxonomy" id="144538"/>
    <lineage>
        <taxon>Eukaryota</taxon>
        <taxon>Fungi</taxon>
        <taxon>Fungi incertae sedis</taxon>
        <taxon>Mucoromycota</taxon>
        <taxon>Glomeromycotina</taxon>
        <taxon>Glomeromycetes</taxon>
        <taxon>Paraglomerales</taxon>
        <taxon>Paraglomeraceae</taxon>
        <taxon>Paraglomus</taxon>
    </lineage>
</organism>
<keyword evidence="3" id="KW-1185">Reference proteome</keyword>
<evidence type="ECO:0000259" key="1">
    <source>
        <dbReference type="Pfam" id="PF02752"/>
    </source>
</evidence>
<feature type="domain" description="Arrestin C-terminal-like" evidence="1">
    <location>
        <begin position="63"/>
        <end position="154"/>
    </location>
</feature>
<name>A0A9N9DFE6_9GLOM</name>
<dbReference type="AlphaFoldDB" id="A0A9N9DFE6"/>
<dbReference type="Gene3D" id="2.60.40.640">
    <property type="match status" value="1"/>
</dbReference>
<dbReference type="OrthoDB" id="2333384at2759"/>
<reference evidence="2" key="1">
    <citation type="submission" date="2021-06" db="EMBL/GenBank/DDBJ databases">
        <authorList>
            <person name="Kallberg Y."/>
            <person name="Tangrot J."/>
            <person name="Rosling A."/>
        </authorList>
    </citation>
    <scope>NUCLEOTIDE SEQUENCE</scope>
    <source>
        <strain evidence="2">BR232B</strain>
    </source>
</reference>
<comment type="caution">
    <text evidence="2">The sequence shown here is derived from an EMBL/GenBank/DDBJ whole genome shotgun (WGS) entry which is preliminary data.</text>
</comment>
<dbReference type="InterPro" id="IPR011022">
    <property type="entry name" value="Arrestin_C-like"/>
</dbReference>
<accession>A0A9N9DFE6</accession>
<dbReference type="Proteomes" id="UP000789739">
    <property type="component" value="Unassembled WGS sequence"/>
</dbReference>